<protein>
    <submittedName>
        <fullName evidence="4">Aldo/keto reductase</fullName>
    </submittedName>
</protein>
<dbReference type="AlphaFoldDB" id="A0A484HPM0"/>
<dbReference type="InterPro" id="IPR053135">
    <property type="entry name" value="AKR2_Oxidoreductase"/>
</dbReference>
<keyword evidence="2" id="KW-1133">Transmembrane helix</keyword>
<keyword evidence="2" id="KW-0812">Transmembrane</keyword>
<dbReference type="InterPro" id="IPR023210">
    <property type="entry name" value="NADP_OxRdtase_dom"/>
</dbReference>
<dbReference type="CDD" id="cd19105">
    <property type="entry name" value="AKR_unchar"/>
    <property type="match status" value="1"/>
</dbReference>
<feature type="domain" description="NADP-dependent oxidoreductase" evidence="3">
    <location>
        <begin position="70"/>
        <end position="241"/>
    </location>
</feature>
<keyword evidence="1" id="KW-0411">Iron-sulfur</keyword>
<proteinExistence type="predicted"/>
<dbReference type="SUPFAM" id="SSF51430">
    <property type="entry name" value="NAD(P)-linked oxidoreductase"/>
    <property type="match status" value="1"/>
</dbReference>
<evidence type="ECO:0000259" key="3">
    <source>
        <dbReference type="Pfam" id="PF00248"/>
    </source>
</evidence>
<evidence type="ECO:0000313" key="4">
    <source>
        <dbReference type="EMBL" id="VEN75263.1"/>
    </source>
</evidence>
<dbReference type="Pfam" id="PF00248">
    <property type="entry name" value="Aldo_ket_red"/>
    <property type="match status" value="1"/>
</dbReference>
<keyword evidence="1" id="KW-0479">Metal-binding</keyword>
<organism evidence="4">
    <name type="scientific">uncultured Desulfobacteraceae bacterium</name>
    <dbReference type="NCBI Taxonomy" id="218296"/>
    <lineage>
        <taxon>Bacteria</taxon>
        <taxon>Pseudomonadati</taxon>
        <taxon>Thermodesulfobacteriota</taxon>
        <taxon>Desulfobacteria</taxon>
        <taxon>Desulfobacterales</taxon>
        <taxon>Desulfobacteraceae</taxon>
        <taxon>environmental samples</taxon>
    </lineage>
</organism>
<feature type="transmembrane region" description="Helical" evidence="2">
    <location>
        <begin position="12"/>
        <end position="30"/>
    </location>
</feature>
<dbReference type="InterPro" id="IPR036812">
    <property type="entry name" value="NAD(P)_OxRdtase_dom_sf"/>
</dbReference>
<dbReference type="InterPro" id="IPR006311">
    <property type="entry name" value="TAT_signal"/>
</dbReference>
<dbReference type="PANTHER" id="PTHR43312:SF1">
    <property type="entry name" value="NADP-DEPENDENT OXIDOREDUCTASE DOMAIN-CONTAINING PROTEIN"/>
    <property type="match status" value="1"/>
</dbReference>
<reference evidence="4" key="1">
    <citation type="submission" date="2019-01" db="EMBL/GenBank/DDBJ databases">
        <authorList>
            <consortium name="Genoscope - CEA"/>
            <person name="William W."/>
        </authorList>
    </citation>
    <scope>NUCLEOTIDE SEQUENCE</scope>
    <source>
        <strain evidence="4">CR-1</strain>
    </source>
</reference>
<evidence type="ECO:0000256" key="1">
    <source>
        <dbReference type="ARBA" id="ARBA00023014"/>
    </source>
</evidence>
<dbReference type="GO" id="GO:0051536">
    <property type="term" value="F:iron-sulfur cluster binding"/>
    <property type="evidence" value="ECO:0007669"/>
    <property type="project" value="UniProtKB-KW"/>
</dbReference>
<dbReference type="PANTHER" id="PTHR43312">
    <property type="entry name" value="D-THREO-ALDOSE 1-DEHYDROGENASE"/>
    <property type="match status" value="1"/>
</dbReference>
<gene>
    <name evidence="4" type="ORF">EPICR_70105</name>
</gene>
<name>A0A484HPM0_9BACT</name>
<dbReference type="EMBL" id="CAACVI010000050">
    <property type="protein sequence ID" value="VEN75263.1"/>
    <property type="molecule type" value="Genomic_DNA"/>
</dbReference>
<keyword evidence="1" id="KW-0408">Iron</keyword>
<sequence length="404" mass="44197">MNTEKSGIKRRSFLKILGAAGVGGMAGSVIKPTVSAAAAKVGVRPFGRSGIQTPILSLGTMFDTGANQLLLRQAVKWGVTYWDTAQYYNRWGSEMGIGKYLAKYPEDRKKIFLVSKSQNRDAKGLTAELNDSLDNLKTDYLDLFFAHAVSDAGSELTPEIKAWSEKMKSMGKFRLFGFSAHSNMAENLSHAATLGWIDGIMTTYNYKVMATDEMKRAVDACHKAGIGLTAMKTQASSVWSRAGFESAESRSLAERFIDKGMTKEQAKLLAVWTDERIASVCSQMNTMTILKANVEAAVNQKRLTASDRRCFEAEAQATAAHYCAGCAATCRSVLSGAVPVDKVMRCLMYARGYGDHFRARVEFREIPGSARGRLASLDYSEAERNCPQNMPIGRLMAEAAAELS</sequence>
<dbReference type="PROSITE" id="PS51318">
    <property type="entry name" value="TAT"/>
    <property type="match status" value="1"/>
</dbReference>
<keyword evidence="2" id="KW-0472">Membrane</keyword>
<evidence type="ECO:0000256" key="2">
    <source>
        <dbReference type="SAM" id="Phobius"/>
    </source>
</evidence>
<accession>A0A484HPM0</accession>
<dbReference type="Gene3D" id="3.20.20.100">
    <property type="entry name" value="NADP-dependent oxidoreductase domain"/>
    <property type="match status" value="1"/>
</dbReference>